<name>A0A6H2A2Q6_9ZZZZ</name>
<dbReference type="EMBL" id="MT144753">
    <property type="protein sequence ID" value="QJH98800.1"/>
    <property type="molecule type" value="Genomic_DNA"/>
</dbReference>
<sequence length="133" mass="15197">MQSTFNCSNYSANISDIGCSQNQTRVRRWAAKVLRRGVNAVKTRNQWWMMKACGTCERASEETKTINEKLTEKAQDVFDQSLTRYNKTWGGVTFEPDDQYESHLPTGSERRAANLLVVKEDWDSVALIEGDLL</sequence>
<organism evidence="1">
    <name type="scientific">viral metagenome</name>
    <dbReference type="NCBI Taxonomy" id="1070528"/>
    <lineage>
        <taxon>unclassified sequences</taxon>
        <taxon>metagenomes</taxon>
        <taxon>organismal metagenomes</taxon>
    </lineage>
</organism>
<gene>
    <name evidence="1" type="ORF">TM448A04955_0003</name>
    <name evidence="2" type="ORF">TM448B01398_0010</name>
</gene>
<accession>A0A6H2A2Q6</accession>
<dbReference type="AlphaFoldDB" id="A0A6H2A2Q6"/>
<evidence type="ECO:0000313" key="1">
    <source>
        <dbReference type="EMBL" id="QJA54476.1"/>
    </source>
</evidence>
<dbReference type="EMBL" id="MT144510">
    <property type="protein sequence ID" value="QJA54476.1"/>
    <property type="molecule type" value="Genomic_DNA"/>
</dbReference>
<reference evidence="1" key="1">
    <citation type="submission" date="2020-03" db="EMBL/GenBank/DDBJ databases">
        <title>The deep terrestrial virosphere.</title>
        <authorList>
            <person name="Holmfeldt K."/>
            <person name="Nilsson E."/>
            <person name="Simone D."/>
            <person name="Lopez-Fernandez M."/>
            <person name="Wu X."/>
            <person name="de Brujin I."/>
            <person name="Lundin D."/>
            <person name="Andersson A."/>
            <person name="Bertilsson S."/>
            <person name="Dopson M."/>
        </authorList>
    </citation>
    <scope>NUCLEOTIDE SEQUENCE</scope>
    <source>
        <strain evidence="1">TM448A04955</strain>
        <strain evidence="2">TM448B01398</strain>
    </source>
</reference>
<evidence type="ECO:0000313" key="2">
    <source>
        <dbReference type="EMBL" id="QJH98800.1"/>
    </source>
</evidence>
<protein>
    <submittedName>
        <fullName evidence="1">Uncharacterized protein</fullName>
    </submittedName>
</protein>
<proteinExistence type="predicted"/>